<evidence type="ECO:0000256" key="1">
    <source>
        <dbReference type="SAM" id="MobiDB-lite"/>
    </source>
</evidence>
<feature type="compositionally biased region" description="Basic residues" evidence="1">
    <location>
        <begin position="173"/>
        <end position="182"/>
    </location>
</feature>
<organism evidence="2 3">
    <name type="scientific">Ignelater luminosus</name>
    <name type="common">Cucubano</name>
    <name type="synonym">Pyrophorus luminosus</name>
    <dbReference type="NCBI Taxonomy" id="2038154"/>
    <lineage>
        <taxon>Eukaryota</taxon>
        <taxon>Metazoa</taxon>
        <taxon>Ecdysozoa</taxon>
        <taxon>Arthropoda</taxon>
        <taxon>Hexapoda</taxon>
        <taxon>Insecta</taxon>
        <taxon>Pterygota</taxon>
        <taxon>Neoptera</taxon>
        <taxon>Endopterygota</taxon>
        <taxon>Coleoptera</taxon>
        <taxon>Polyphaga</taxon>
        <taxon>Elateriformia</taxon>
        <taxon>Elateroidea</taxon>
        <taxon>Elateridae</taxon>
        <taxon>Agrypninae</taxon>
        <taxon>Pyrophorini</taxon>
        <taxon>Ignelater</taxon>
    </lineage>
</organism>
<keyword evidence="3" id="KW-1185">Reference proteome</keyword>
<evidence type="ECO:0000313" key="3">
    <source>
        <dbReference type="Proteomes" id="UP000801492"/>
    </source>
</evidence>
<comment type="caution">
    <text evidence="2">The sequence shown here is derived from an EMBL/GenBank/DDBJ whole genome shotgun (WGS) entry which is preliminary data.</text>
</comment>
<accession>A0A8K0FW13</accession>
<sequence>MQIKVSDHNILIQGAQAVKSTMLPIWTLSEKAQESGEGKIDRGKYAIWCASHKKQGYDETAFMIGGKAKNKIIQFEASGSRINIIYSSENQTEKSIDNQRICSNRERERRRETKAEISEDNKKTMGFRNIRSRKKLKVTKGLQDKDESTIDEEWEIIKNKVKKDKNTEEHEREKKRRKERHRCRRTYIGRNSGNNKKIKEQKSCRMYQITAKLIKEGGAELHKKISALVQRIWREEQMPNE</sequence>
<dbReference type="AlphaFoldDB" id="A0A8K0FW13"/>
<evidence type="ECO:0000313" key="2">
    <source>
        <dbReference type="EMBL" id="KAF2880095.1"/>
    </source>
</evidence>
<dbReference type="EMBL" id="VTPC01091027">
    <property type="protein sequence ID" value="KAF2880095.1"/>
    <property type="molecule type" value="Genomic_DNA"/>
</dbReference>
<reference evidence="2" key="1">
    <citation type="submission" date="2019-08" db="EMBL/GenBank/DDBJ databases">
        <title>The genome of the North American firefly Photinus pyralis.</title>
        <authorList>
            <consortium name="Photinus pyralis genome working group"/>
            <person name="Fallon T.R."/>
            <person name="Sander Lower S.E."/>
            <person name="Weng J.-K."/>
        </authorList>
    </citation>
    <scope>NUCLEOTIDE SEQUENCE</scope>
    <source>
        <strain evidence="2">TRF0915ILg1</strain>
        <tissue evidence="2">Whole body</tissue>
    </source>
</reference>
<proteinExistence type="predicted"/>
<name>A0A8K0FW13_IGNLU</name>
<gene>
    <name evidence="2" type="ORF">ILUMI_26071</name>
</gene>
<dbReference type="Proteomes" id="UP000801492">
    <property type="component" value="Unassembled WGS sequence"/>
</dbReference>
<protein>
    <submittedName>
        <fullName evidence="2">Uncharacterized protein</fullName>
    </submittedName>
</protein>
<feature type="region of interest" description="Disordered" evidence="1">
    <location>
        <begin position="163"/>
        <end position="182"/>
    </location>
</feature>